<reference evidence="2 3" key="1">
    <citation type="submission" date="2013-08" db="EMBL/GenBank/DDBJ databases">
        <authorList>
            <person name="Huang J."/>
            <person name="Wang G."/>
        </authorList>
    </citation>
    <scope>NUCLEOTIDE SEQUENCE [LARGE SCALE GENOMIC DNA]</scope>
    <source>
        <strain evidence="2 3">JSM 072002</strain>
    </source>
</reference>
<dbReference type="Proteomes" id="UP000030401">
    <property type="component" value="Unassembled WGS sequence"/>
</dbReference>
<proteinExistence type="predicted"/>
<organism evidence="2 3">
    <name type="scientific">Pontibacillus litoralis JSM 072002</name>
    <dbReference type="NCBI Taxonomy" id="1385512"/>
    <lineage>
        <taxon>Bacteria</taxon>
        <taxon>Bacillati</taxon>
        <taxon>Bacillota</taxon>
        <taxon>Bacilli</taxon>
        <taxon>Bacillales</taxon>
        <taxon>Bacillaceae</taxon>
        <taxon>Pontibacillus</taxon>
    </lineage>
</organism>
<name>A0A0A5FXN1_9BACI</name>
<dbReference type="AlphaFoldDB" id="A0A0A5FXN1"/>
<dbReference type="RefSeq" id="WP_156965250.1">
    <property type="nucleotide sequence ID" value="NZ_AVPG01000021.1"/>
</dbReference>
<gene>
    <name evidence="2" type="ORF">N784_08665</name>
</gene>
<accession>A0A0A5FXN1</accession>
<feature type="region of interest" description="Disordered" evidence="1">
    <location>
        <begin position="29"/>
        <end position="57"/>
    </location>
</feature>
<evidence type="ECO:0000313" key="2">
    <source>
        <dbReference type="EMBL" id="KGX85571.1"/>
    </source>
</evidence>
<evidence type="ECO:0000313" key="3">
    <source>
        <dbReference type="Proteomes" id="UP000030401"/>
    </source>
</evidence>
<comment type="caution">
    <text evidence="2">The sequence shown here is derived from an EMBL/GenBank/DDBJ whole genome shotgun (WGS) entry which is preliminary data.</text>
</comment>
<keyword evidence="3" id="KW-1185">Reference proteome</keyword>
<protein>
    <submittedName>
        <fullName evidence="2">Uncharacterized protein</fullName>
    </submittedName>
</protein>
<evidence type="ECO:0000256" key="1">
    <source>
        <dbReference type="SAM" id="MobiDB-lite"/>
    </source>
</evidence>
<feature type="compositionally biased region" description="Acidic residues" evidence="1">
    <location>
        <begin position="46"/>
        <end position="57"/>
    </location>
</feature>
<dbReference type="EMBL" id="AVPG01000021">
    <property type="protein sequence ID" value="KGX85571.1"/>
    <property type="molecule type" value="Genomic_DNA"/>
</dbReference>
<sequence length="57" mass="6274">MDMVLYVLFTLMILIAVAVKLANRSGSHRNNGFVPYDESEHTQQTDESDDGEEGGGD</sequence>